<dbReference type="PANTHER" id="PTHR30329:SF21">
    <property type="entry name" value="LIPOPROTEIN YIAD-RELATED"/>
    <property type="match status" value="1"/>
</dbReference>
<organism evidence="7 8">
    <name type="scientific">Cryomorpha ignava</name>
    <dbReference type="NCBI Taxonomy" id="101383"/>
    <lineage>
        <taxon>Bacteria</taxon>
        <taxon>Pseudomonadati</taxon>
        <taxon>Bacteroidota</taxon>
        <taxon>Flavobacteriia</taxon>
        <taxon>Flavobacteriales</taxon>
        <taxon>Cryomorphaceae</taxon>
        <taxon>Cryomorpha</taxon>
    </lineage>
</organism>
<accession>A0A7K3WND2</accession>
<evidence type="ECO:0000256" key="4">
    <source>
        <dbReference type="PROSITE-ProRule" id="PRU00473"/>
    </source>
</evidence>
<evidence type="ECO:0000259" key="6">
    <source>
        <dbReference type="PROSITE" id="PS51123"/>
    </source>
</evidence>
<feature type="domain" description="OmpA-like" evidence="6">
    <location>
        <begin position="346"/>
        <end position="462"/>
    </location>
</feature>
<gene>
    <name evidence="7" type="ORF">G3O08_06560</name>
</gene>
<dbReference type="InterPro" id="IPR011659">
    <property type="entry name" value="WD40"/>
</dbReference>
<dbReference type="InterPro" id="IPR006664">
    <property type="entry name" value="OMP_bac"/>
</dbReference>
<name>A0A7K3WND2_9FLAO</name>
<evidence type="ECO:0000256" key="5">
    <source>
        <dbReference type="SAM" id="SignalP"/>
    </source>
</evidence>
<dbReference type="GO" id="GO:0009279">
    <property type="term" value="C:cell outer membrane"/>
    <property type="evidence" value="ECO:0007669"/>
    <property type="project" value="UniProtKB-SubCell"/>
</dbReference>
<keyword evidence="3" id="KW-0998">Cell outer membrane</keyword>
<dbReference type="CDD" id="cd15482">
    <property type="entry name" value="Sialidase_non-viral"/>
    <property type="match status" value="1"/>
</dbReference>
<feature type="signal peptide" evidence="5">
    <location>
        <begin position="1"/>
        <end position="21"/>
    </location>
</feature>
<evidence type="ECO:0000313" key="7">
    <source>
        <dbReference type="EMBL" id="NEN23159.1"/>
    </source>
</evidence>
<keyword evidence="8" id="KW-1185">Reference proteome</keyword>
<comment type="caution">
    <text evidence="7">The sequence shown here is derived from an EMBL/GenBank/DDBJ whole genome shotgun (WGS) entry which is preliminary data.</text>
</comment>
<feature type="chain" id="PRO_5029806696" evidence="5">
    <location>
        <begin position="22"/>
        <end position="462"/>
    </location>
</feature>
<keyword evidence="5" id="KW-0732">Signal</keyword>
<evidence type="ECO:0000256" key="3">
    <source>
        <dbReference type="ARBA" id="ARBA00023237"/>
    </source>
</evidence>
<dbReference type="InterPro" id="IPR036278">
    <property type="entry name" value="Sialidase_sf"/>
</dbReference>
<dbReference type="RefSeq" id="WP_163284094.1">
    <property type="nucleotide sequence ID" value="NZ_JAAGVY010000008.1"/>
</dbReference>
<dbReference type="Proteomes" id="UP000486602">
    <property type="component" value="Unassembled WGS sequence"/>
</dbReference>
<evidence type="ECO:0000256" key="2">
    <source>
        <dbReference type="ARBA" id="ARBA00023136"/>
    </source>
</evidence>
<comment type="subcellular location">
    <subcellularLocation>
        <location evidence="1">Cell outer membrane</location>
    </subcellularLocation>
</comment>
<dbReference type="InterPro" id="IPR036737">
    <property type="entry name" value="OmpA-like_sf"/>
</dbReference>
<dbReference type="CDD" id="cd07185">
    <property type="entry name" value="OmpA_C-like"/>
    <property type="match status" value="1"/>
</dbReference>
<dbReference type="Pfam" id="PF07676">
    <property type="entry name" value="PD40"/>
    <property type="match status" value="1"/>
</dbReference>
<dbReference type="PROSITE" id="PS51123">
    <property type="entry name" value="OMPA_2"/>
    <property type="match status" value="1"/>
</dbReference>
<dbReference type="Pfam" id="PF00691">
    <property type="entry name" value="OmpA"/>
    <property type="match status" value="1"/>
</dbReference>
<sequence length="462" mass="51681">MNPFKLFLIIGFIGFCASATAQDETISFAPAQKMTKAINSDAEESFPVISADGKKMYFARTFHASNKGGKYSGQDVWTSDLIDDTFDSAKNFSEINTKKSDVVVGTTVNGNRLYLLNQTNAAGDPVPGLSVINYSASANKWSDPKAVVIPDLNITTEFYSAYVSPDENFILWSLPVEGKTQNNDLFISLSGDQGTTWTQPIPLGSEVNSANDEISPFYDTQKKLLFFSANRPENPDDYDIYYSKLQDDSWTQWSEPVNPGNALNSKYFDAYFYSTEDGTAYFSSNRNDSLSSIYLTDLTISKPVLDSLEMVDADLEVERREPVLIIETSASGKQVNRSLETMTKAELLDSETYIRFVYFDYDKYDISAKYIEVLDAVARILDEYPYMTLRIEGHTDAIGSDAYNKVLSDNRAAAAKEFLVINGVIPERIANEGIGEKDPYASNLTDEGRALNRRVELFFREK</sequence>
<dbReference type="SUPFAM" id="SSF50939">
    <property type="entry name" value="Sialidases"/>
    <property type="match status" value="1"/>
</dbReference>
<dbReference type="Gene3D" id="2.130.10.10">
    <property type="entry name" value="YVTN repeat-like/Quinoprotein amine dehydrogenase"/>
    <property type="match status" value="1"/>
</dbReference>
<keyword evidence="2 4" id="KW-0472">Membrane</keyword>
<dbReference type="InterPro" id="IPR006665">
    <property type="entry name" value="OmpA-like"/>
</dbReference>
<dbReference type="PANTHER" id="PTHR30329">
    <property type="entry name" value="STATOR ELEMENT OF FLAGELLAR MOTOR COMPLEX"/>
    <property type="match status" value="1"/>
</dbReference>
<dbReference type="InterPro" id="IPR015943">
    <property type="entry name" value="WD40/YVTN_repeat-like_dom_sf"/>
</dbReference>
<dbReference type="EMBL" id="JAAGVY010000008">
    <property type="protein sequence ID" value="NEN23159.1"/>
    <property type="molecule type" value="Genomic_DNA"/>
</dbReference>
<proteinExistence type="predicted"/>
<protein>
    <submittedName>
        <fullName evidence="7">OmpA family protein</fullName>
    </submittedName>
</protein>
<evidence type="ECO:0000256" key="1">
    <source>
        <dbReference type="ARBA" id="ARBA00004442"/>
    </source>
</evidence>
<reference evidence="7 8" key="1">
    <citation type="submission" date="2020-02" db="EMBL/GenBank/DDBJ databases">
        <title>Out from the shadows clarifying the taxonomy of the family Cryomorphaceae and related taxa by utilizing the GTDB taxonomic framework.</title>
        <authorList>
            <person name="Bowman J.P."/>
        </authorList>
    </citation>
    <scope>NUCLEOTIDE SEQUENCE [LARGE SCALE GENOMIC DNA]</scope>
    <source>
        <strain evidence="7 8">QSSC 1-22</strain>
    </source>
</reference>
<dbReference type="SUPFAM" id="SSF103088">
    <property type="entry name" value="OmpA-like"/>
    <property type="match status" value="1"/>
</dbReference>
<dbReference type="Gene3D" id="3.30.1330.60">
    <property type="entry name" value="OmpA-like domain"/>
    <property type="match status" value="1"/>
</dbReference>
<evidence type="ECO:0000313" key="8">
    <source>
        <dbReference type="Proteomes" id="UP000486602"/>
    </source>
</evidence>
<dbReference type="AlphaFoldDB" id="A0A7K3WND2"/>
<dbReference type="InterPro" id="IPR050330">
    <property type="entry name" value="Bact_OuterMem_StrucFunc"/>
</dbReference>
<dbReference type="PRINTS" id="PR01021">
    <property type="entry name" value="OMPADOMAIN"/>
</dbReference>